<evidence type="ECO:0000313" key="1">
    <source>
        <dbReference type="EMBL" id="AFT74485.1"/>
    </source>
</evidence>
<accession>A0AB32ZY12</accession>
<protein>
    <submittedName>
        <fullName evidence="1">Uncharacterized protein</fullName>
    </submittedName>
</protein>
<organism evidence="1 2">
    <name type="scientific">Alteromonas macleodii (strain English Channel 673)</name>
    <dbReference type="NCBI Taxonomy" id="1004788"/>
    <lineage>
        <taxon>Bacteria</taxon>
        <taxon>Pseudomonadati</taxon>
        <taxon>Pseudomonadota</taxon>
        <taxon>Gammaproteobacteria</taxon>
        <taxon>Alteromonadales</taxon>
        <taxon>Alteromonadaceae</taxon>
        <taxon>Alteromonas/Salinimonas group</taxon>
        <taxon>Alteromonas</taxon>
    </lineage>
</organism>
<proteinExistence type="predicted"/>
<dbReference type="KEGG" id="amg:AMEC673_08955"/>
<name>A0AB32ZY12_ALTME</name>
<gene>
    <name evidence="1" type="ordered locus">AMEC673_08955</name>
</gene>
<dbReference type="Proteomes" id="UP000006296">
    <property type="component" value="Chromosome"/>
</dbReference>
<reference evidence="2" key="1">
    <citation type="journal article" date="2012" name="Sci. Rep.">
        <title>Genomes of surface isolates of Alteromonas macleodii: the life of a widespread marine opportunistic copiotroph.</title>
        <authorList>
            <person name="Lopez-Perez M."/>
            <person name="Gonzaga A."/>
            <person name="Martin-Cuadrado A.B."/>
            <person name="Onyshchenko O."/>
            <person name="Ghavidel A."/>
            <person name="Ghai R."/>
            <person name="Rodriguez-Valera F."/>
        </authorList>
    </citation>
    <scope>NUCLEOTIDE SEQUENCE [LARGE SCALE GENOMIC DNA]</scope>
    <source>
        <strain evidence="2">English Channel 673</strain>
    </source>
</reference>
<dbReference type="AlphaFoldDB" id="A0AB32ZY12"/>
<dbReference type="EMBL" id="CP003844">
    <property type="protein sequence ID" value="AFT74485.1"/>
    <property type="molecule type" value="Genomic_DNA"/>
</dbReference>
<dbReference type="RefSeq" id="WP_014976460.1">
    <property type="nucleotide sequence ID" value="NC_018678.1"/>
</dbReference>
<sequence>MKTGIELISTERARQINEEGYTLALDSLYKPGELTSAAICYAIVGGSSPRIRESVNVQASMGLKPNGWPWGVESWKPGQDHSVESRLRELTKAGALLAAEIDRLLNMQ</sequence>
<evidence type="ECO:0000313" key="2">
    <source>
        <dbReference type="Proteomes" id="UP000006296"/>
    </source>
</evidence>